<dbReference type="PANTHER" id="PTHR30050:SF2">
    <property type="entry name" value="CHROMOSOMAL REPLICATION INITIATOR PROTEIN DNAA"/>
    <property type="match status" value="1"/>
</dbReference>
<dbReference type="Proteomes" id="UP000007488">
    <property type="component" value="Chromosome"/>
</dbReference>
<dbReference type="InterPro" id="IPR027417">
    <property type="entry name" value="P-loop_NTPase"/>
</dbReference>
<dbReference type="PRINTS" id="PR00051">
    <property type="entry name" value="DNAA"/>
</dbReference>
<dbReference type="AlphaFoldDB" id="F0T223"/>
<dbReference type="CDD" id="cd00009">
    <property type="entry name" value="AAA"/>
    <property type="match status" value="1"/>
</dbReference>
<dbReference type="OrthoDB" id="9807019at2"/>
<reference evidence="3 4" key="1">
    <citation type="journal article" date="2011" name="Stand. Genomic Sci.">
        <title>Complete genome sequence of Syntrophobotulus glycolicus type strain (FlGlyR).</title>
        <authorList>
            <person name="Han C."/>
            <person name="Mwirichia R."/>
            <person name="Chertkov O."/>
            <person name="Held B."/>
            <person name="Lapidus A."/>
            <person name="Nolan M."/>
            <person name="Lucas S."/>
            <person name="Hammon N."/>
            <person name="Deshpande S."/>
            <person name="Cheng J.F."/>
            <person name="Tapia R."/>
            <person name="Goodwin L."/>
            <person name="Pitluck S."/>
            <person name="Huntemann M."/>
            <person name="Liolios K."/>
            <person name="Ivanova N."/>
            <person name="Pagani I."/>
            <person name="Mavromatis K."/>
            <person name="Ovchinikova G."/>
            <person name="Pati A."/>
            <person name="Chen A."/>
            <person name="Palaniappan K."/>
            <person name="Land M."/>
            <person name="Hauser L."/>
            <person name="Brambilla E.M."/>
            <person name="Rohde M."/>
            <person name="Spring S."/>
            <person name="Sikorski J."/>
            <person name="Goker M."/>
            <person name="Woyke T."/>
            <person name="Bristow J."/>
            <person name="Eisen J.A."/>
            <person name="Markowitz V."/>
            <person name="Hugenholtz P."/>
            <person name="Kyrpides N.C."/>
            <person name="Klenk H.P."/>
            <person name="Detter J.C."/>
        </authorList>
    </citation>
    <scope>NUCLEOTIDE SEQUENCE [LARGE SCALE GENOMIC DNA]</scope>
    <source>
        <strain evidence="4">DSM 8271 / FlGlyR</strain>
    </source>
</reference>
<proteinExistence type="inferred from homology"/>
<dbReference type="KEGG" id="sgy:Sgly_2074"/>
<dbReference type="InterPro" id="IPR020591">
    <property type="entry name" value="Chromosome_initiator_DnaA-like"/>
</dbReference>
<name>F0T223_SYNGF</name>
<dbReference type="GO" id="GO:0003688">
    <property type="term" value="F:DNA replication origin binding"/>
    <property type="evidence" value="ECO:0007669"/>
    <property type="project" value="TreeGrafter"/>
</dbReference>
<dbReference type="GO" id="GO:0006270">
    <property type="term" value="P:DNA replication initiation"/>
    <property type="evidence" value="ECO:0007669"/>
    <property type="project" value="TreeGrafter"/>
</dbReference>
<feature type="domain" description="AAA+ ATPase" evidence="2">
    <location>
        <begin position="22"/>
        <end position="154"/>
    </location>
</feature>
<evidence type="ECO:0000259" key="2">
    <source>
        <dbReference type="SMART" id="SM00382"/>
    </source>
</evidence>
<keyword evidence="1" id="KW-0235">DNA replication</keyword>
<dbReference type="EMBL" id="CP002547">
    <property type="protein sequence ID" value="ADY56367.1"/>
    <property type="molecule type" value="Genomic_DNA"/>
</dbReference>
<dbReference type="InterPro" id="IPR003593">
    <property type="entry name" value="AAA+_ATPase"/>
</dbReference>
<dbReference type="SMART" id="SM00382">
    <property type="entry name" value="AAA"/>
    <property type="match status" value="1"/>
</dbReference>
<dbReference type="Gene3D" id="3.40.50.300">
    <property type="entry name" value="P-loop containing nucleotide triphosphate hydrolases"/>
    <property type="match status" value="1"/>
</dbReference>
<evidence type="ECO:0000313" key="3">
    <source>
        <dbReference type="EMBL" id="ADY56367.1"/>
    </source>
</evidence>
<dbReference type="PANTHER" id="PTHR30050">
    <property type="entry name" value="CHROMOSOMAL REPLICATION INITIATOR PROTEIN DNAA"/>
    <property type="match status" value="1"/>
</dbReference>
<dbReference type="RefSeq" id="WP_013625234.1">
    <property type="nucleotide sequence ID" value="NC_015172.1"/>
</dbReference>
<sequence>MFISTFNEVAFKALDRFSMENGPQTVIIYGDDGVGKSELLKSLYHKMQNEPYRTIYYQAEKFSREFAYTLSAGRIKAFRNKVRKADLFILDDLHKLTGKQRTIEELFYTYDSIILQGGKFAISCSGLHLSFAYLGERFASRLLSSVSIPVFQPEKLEIQEFIRYCNQQFFSGKIDIDQIMLKSPVNLKNTMELLRDSS</sequence>
<dbReference type="eggNOG" id="COG0593">
    <property type="taxonomic scope" value="Bacteria"/>
</dbReference>
<comment type="similarity">
    <text evidence="1">Belongs to the DnaA family.</text>
</comment>
<dbReference type="GO" id="GO:0005886">
    <property type="term" value="C:plasma membrane"/>
    <property type="evidence" value="ECO:0007669"/>
    <property type="project" value="TreeGrafter"/>
</dbReference>
<reference evidence="4" key="2">
    <citation type="submission" date="2011-02" db="EMBL/GenBank/DDBJ databases">
        <title>The complete genome of Syntrophobotulus glycolicus DSM 8271.</title>
        <authorList>
            <person name="Lucas S."/>
            <person name="Copeland A."/>
            <person name="Lapidus A."/>
            <person name="Bruce D."/>
            <person name="Goodwin L."/>
            <person name="Pitluck S."/>
            <person name="Kyrpides N."/>
            <person name="Mavromatis K."/>
            <person name="Pagani I."/>
            <person name="Ivanova N."/>
            <person name="Mikhailova N."/>
            <person name="Chertkov O."/>
            <person name="Held B."/>
            <person name="Detter J.C."/>
            <person name="Tapia R."/>
            <person name="Han C."/>
            <person name="Land M."/>
            <person name="Hauser L."/>
            <person name="Markowitz V."/>
            <person name="Cheng J.-F."/>
            <person name="Hugenholtz P."/>
            <person name="Woyke T."/>
            <person name="Wu D."/>
            <person name="Spring S."/>
            <person name="Schroeder M."/>
            <person name="Brambilla E."/>
            <person name="Klenk H.-P."/>
            <person name="Eisen J.A."/>
        </authorList>
    </citation>
    <scope>NUCLEOTIDE SEQUENCE [LARGE SCALE GENOMIC DNA]</scope>
    <source>
        <strain evidence="4">DSM 8271 / FlGlyR</strain>
    </source>
</reference>
<evidence type="ECO:0000313" key="4">
    <source>
        <dbReference type="Proteomes" id="UP000007488"/>
    </source>
</evidence>
<dbReference type="Pfam" id="PF00308">
    <property type="entry name" value="Bac_DnaA"/>
    <property type="match status" value="1"/>
</dbReference>
<dbReference type="SUPFAM" id="SSF52540">
    <property type="entry name" value="P-loop containing nucleoside triphosphate hydrolases"/>
    <property type="match status" value="1"/>
</dbReference>
<keyword evidence="4" id="KW-1185">Reference proteome</keyword>
<dbReference type="InterPro" id="IPR013317">
    <property type="entry name" value="DnaA_dom"/>
</dbReference>
<gene>
    <name evidence="3" type="ordered locus">Sgly_2074</name>
</gene>
<dbReference type="STRING" id="645991.Sgly_2074"/>
<accession>F0T223</accession>
<evidence type="ECO:0000256" key="1">
    <source>
        <dbReference type="RuleBase" id="RU004227"/>
    </source>
</evidence>
<dbReference type="HOGENOM" id="CLU_1377524_0_0_9"/>
<protein>
    <submittedName>
        <fullName evidence="3">Chromosomal replication initiator DnaA</fullName>
    </submittedName>
</protein>
<organism evidence="3 4">
    <name type="scientific">Syntrophobotulus glycolicus (strain DSM 8271 / FlGlyR)</name>
    <dbReference type="NCBI Taxonomy" id="645991"/>
    <lineage>
        <taxon>Bacteria</taxon>
        <taxon>Bacillati</taxon>
        <taxon>Bacillota</taxon>
        <taxon>Clostridia</taxon>
        <taxon>Eubacteriales</taxon>
        <taxon>Desulfitobacteriaceae</taxon>
        <taxon>Syntrophobotulus</taxon>
    </lineage>
</organism>